<dbReference type="InterPro" id="IPR018764">
    <property type="entry name" value="RskA_C"/>
</dbReference>
<keyword evidence="6" id="KW-0805">Transcription regulation</keyword>
<evidence type="ECO:0000256" key="8">
    <source>
        <dbReference type="ARBA" id="ARBA00023163"/>
    </source>
</evidence>
<keyword evidence="3" id="KW-1003">Cell membrane</keyword>
<feature type="domain" description="Putative zinc-finger" evidence="13">
    <location>
        <begin position="7"/>
        <end position="39"/>
    </location>
</feature>
<evidence type="ECO:0000259" key="13">
    <source>
        <dbReference type="Pfam" id="PF13490"/>
    </source>
</evidence>
<keyword evidence="5 11" id="KW-1133">Transmembrane helix</keyword>
<dbReference type="GO" id="GO:0005886">
    <property type="term" value="C:plasma membrane"/>
    <property type="evidence" value="ECO:0007669"/>
    <property type="project" value="UniProtKB-SubCell"/>
</dbReference>
<name>A0A4R1C0P0_9ACTN</name>
<comment type="caution">
    <text evidence="14">The sequence shown here is derived from an EMBL/GenBank/DDBJ whole genome shotgun (WGS) entry which is preliminary data.</text>
</comment>
<dbReference type="EMBL" id="SJZJ01000018">
    <property type="protein sequence ID" value="TCJ23225.1"/>
    <property type="molecule type" value="Genomic_DNA"/>
</dbReference>
<dbReference type="OrthoDB" id="153510at2"/>
<evidence type="ECO:0000256" key="7">
    <source>
        <dbReference type="ARBA" id="ARBA00023136"/>
    </source>
</evidence>
<evidence type="ECO:0000256" key="9">
    <source>
        <dbReference type="ARBA" id="ARBA00029829"/>
    </source>
</evidence>
<keyword evidence="7 11" id="KW-0472">Membrane</keyword>
<dbReference type="InterPro" id="IPR027383">
    <property type="entry name" value="Znf_put"/>
</dbReference>
<evidence type="ECO:0000256" key="2">
    <source>
        <dbReference type="ARBA" id="ARBA00004236"/>
    </source>
</evidence>
<protein>
    <recommendedName>
        <fullName evidence="10">Regulator of SigK</fullName>
    </recommendedName>
    <alternativeName>
        <fullName evidence="9">Sigma-K anti-sigma factor RskA</fullName>
    </alternativeName>
</protein>
<sequence length="219" mass="23263">MNAHDPDVHSLLGPYLLHALEPAERAAFEEHLTACASCREEVAELRPAVAALSDRPSPPPAGLREQIISRAAETRSVRRSPRRRLRVAAVAAAVLLAVGGGIVATQRGDDRMTAADVFAAADVRTHDMPTKMGAVRLGMSHELHMVAVDGRALTDPGAGMAYEVWWSANGRATSVAMFQETESVVVPMREGELQITMEPMAGSDAPTSPPLLAMPAASL</sequence>
<dbReference type="InterPro" id="IPR051474">
    <property type="entry name" value="Anti-sigma-K/W_factor"/>
</dbReference>
<proteinExistence type="predicted"/>
<dbReference type="Pfam" id="PF10099">
    <property type="entry name" value="RskA_C"/>
    <property type="match status" value="1"/>
</dbReference>
<evidence type="ECO:0000256" key="4">
    <source>
        <dbReference type="ARBA" id="ARBA00022692"/>
    </source>
</evidence>
<dbReference type="GO" id="GO:0006417">
    <property type="term" value="P:regulation of translation"/>
    <property type="evidence" value="ECO:0007669"/>
    <property type="project" value="TreeGrafter"/>
</dbReference>
<evidence type="ECO:0000256" key="5">
    <source>
        <dbReference type="ARBA" id="ARBA00022989"/>
    </source>
</evidence>
<feature type="domain" description="Anti-sigma K factor RskA C-terminal" evidence="12">
    <location>
        <begin position="88"/>
        <end position="209"/>
    </location>
</feature>
<evidence type="ECO:0000256" key="1">
    <source>
        <dbReference type="ARBA" id="ARBA00004167"/>
    </source>
</evidence>
<organism evidence="14 15">
    <name type="scientific">Nocardioides jejuensis</name>
    <dbReference type="NCBI Taxonomy" id="2502782"/>
    <lineage>
        <taxon>Bacteria</taxon>
        <taxon>Bacillati</taxon>
        <taxon>Actinomycetota</taxon>
        <taxon>Actinomycetes</taxon>
        <taxon>Propionibacteriales</taxon>
        <taxon>Nocardioidaceae</taxon>
        <taxon>Nocardioides</taxon>
    </lineage>
</organism>
<gene>
    <name evidence="14" type="ORF">EPD65_11610</name>
</gene>
<accession>A0A4R1C0P0</accession>
<evidence type="ECO:0000259" key="12">
    <source>
        <dbReference type="Pfam" id="PF10099"/>
    </source>
</evidence>
<dbReference type="PANTHER" id="PTHR37461">
    <property type="entry name" value="ANTI-SIGMA-K FACTOR RSKA"/>
    <property type="match status" value="1"/>
</dbReference>
<dbReference type="Pfam" id="PF13490">
    <property type="entry name" value="zf-HC2"/>
    <property type="match status" value="1"/>
</dbReference>
<dbReference type="GO" id="GO:0016989">
    <property type="term" value="F:sigma factor antagonist activity"/>
    <property type="evidence" value="ECO:0007669"/>
    <property type="project" value="TreeGrafter"/>
</dbReference>
<reference evidence="14 15" key="1">
    <citation type="submission" date="2019-03" db="EMBL/GenBank/DDBJ databases">
        <authorList>
            <person name="Kim M.K.M."/>
        </authorList>
    </citation>
    <scope>NUCLEOTIDE SEQUENCE [LARGE SCALE GENOMIC DNA]</scope>
    <source>
        <strain evidence="14 15">18JY15-6</strain>
    </source>
</reference>
<evidence type="ECO:0000313" key="14">
    <source>
        <dbReference type="EMBL" id="TCJ23225.1"/>
    </source>
</evidence>
<comment type="subcellular location">
    <subcellularLocation>
        <location evidence="2">Cell membrane</location>
    </subcellularLocation>
    <subcellularLocation>
        <location evidence="1">Membrane</location>
        <topology evidence="1">Single-pass membrane protein</topology>
    </subcellularLocation>
</comment>
<evidence type="ECO:0000256" key="10">
    <source>
        <dbReference type="ARBA" id="ARBA00030803"/>
    </source>
</evidence>
<dbReference type="PANTHER" id="PTHR37461:SF1">
    <property type="entry name" value="ANTI-SIGMA-K FACTOR RSKA"/>
    <property type="match status" value="1"/>
</dbReference>
<dbReference type="Proteomes" id="UP000295453">
    <property type="component" value="Unassembled WGS sequence"/>
</dbReference>
<keyword evidence="15" id="KW-1185">Reference proteome</keyword>
<evidence type="ECO:0000256" key="11">
    <source>
        <dbReference type="SAM" id="Phobius"/>
    </source>
</evidence>
<keyword evidence="4 11" id="KW-0812">Transmembrane</keyword>
<dbReference type="RefSeq" id="WP_131584307.1">
    <property type="nucleotide sequence ID" value="NZ_SJZJ01000018.1"/>
</dbReference>
<dbReference type="Gene3D" id="1.10.10.1320">
    <property type="entry name" value="Anti-sigma factor, zinc-finger domain"/>
    <property type="match status" value="1"/>
</dbReference>
<keyword evidence="8" id="KW-0804">Transcription</keyword>
<evidence type="ECO:0000256" key="3">
    <source>
        <dbReference type="ARBA" id="ARBA00022475"/>
    </source>
</evidence>
<feature type="transmembrane region" description="Helical" evidence="11">
    <location>
        <begin position="85"/>
        <end position="104"/>
    </location>
</feature>
<evidence type="ECO:0000313" key="15">
    <source>
        <dbReference type="Proteomes" id="UP000295453"/>
    </source>
</evidence>
<dbReference type="InterPro" id="IPR041916">
    <property type="entry name" value="Anti_sigma_zinc_sf"/>
</dbReference>
<evidence type="ECO:0000256" key="6">
    <source>
        <dbReference type="ARBA" id="ARBA00023015"/>
    </source>
</evidence>
<dbReference type="AlphaFoldDB" id="A0A4R1C0P0"/>